<name>A0A6A6JYB9_HEVBR</name>
<sequence length="252" mass="28440">MGSQNAEWNRYSHRLARNKSEEGRGEHEIQATRRDPSDSGRKAVTSATRIPHTVPQPCLSSSCHPFCCAPRSPIYFVLKAARMKANWCVSNSGRGYGIEWPNYCGDWDVKIGLVHGRVLKWTSLRLSCVNGGLLLEVELGPLLSREGLLELRFVFGVWVAVRFLDLELGIGCRVPLWMKDHLINEETRVDKIEDHLITGDDRFEELESRVSGLGEGLEETRSEFQAALKETRDKLVSEIEALKIAHAEKCPQ</sequence>
<dbReference type="AlphaFoldDB" id="A0A6A6JYB9"/>
<dbReference type="Proteomes" id="UP000467840">
    <property type="component" value="Unassembled WGS sequence"/>
</dbReference>
<reference evidence="2 3" key="1">
    <citation type="journal article" date="2020" name="Mol. Plant">
        <title>The Chromosome-Based Rubber Tree Genome Provides New Insights into Spurge Genome Evolution and Rubber Biosynthesis.</title>
        <authorList>
            <person name="Liu J."/>
            <person name="Shi C."/>
            <person name="Shi C.C."/>
            <person name="Li W."/>
            <person name="Zhang Q.J."/>
            <person name="Zhang Y."/>
            <person name="Li K."/>
            <person name="Lu H.F."/>
            <person name="Shi C."/>
            <person name="Zhu S.T."/>
            <person name="Xiao Z.Y."/>
            <person name="Nan H."/>
            <person name="Yue Y."/>
            <person name="Zhu X.G."/>
            <person name="Wu Y."/>
            <person name="Hong X.N."/>
            <person name="Fan G.Y."/>
            <person name="Tong Y."/>
            <person name="Zhang D."/>
            <person name="Mao C.L."/>
            <person name="Liu Y.L."/>
            <person name="Hao S.J."/>
            <person name="Liu W.Q."/>
            <person name="Lv M.Q."/>
            <person name="Zhang H.B."/>
            <person name="Liu Y."/>
            <person name="Hu-Tang G.R."/>
            <person name="Wang J.P."/>
            <person name="Wang J.H."/>
            <person name="Sun Y.H."/>
            <person name="Ni S.B."/>
            <person name="Chen W.B."/>
            <person name="Zhang X.C."/>
            <person name="Jiao Y.N."/>
            <person name="Eichler E.E."/>
            <person name="Li G.H."/>
            <person name="Liu X."/>
            <person name="Gao L.Z."/>
        </authorList>
    </citation>
    <scope>NUCLEOTIDE SEQUENCE [LARGE SCALE GENOMIC DNA]</scope>
    <source>
        <strain evidence="3">cv. GT1</strain>
        <tissue evidence="2">Leaf</tissue>
    </source>
</reference>
<feature type="compositionally biased region" description="Basic and acidic residues" evidence="1">
    <location>
        <begin position="18"/>
        <end position="41"/>
    </location>
</feature>
<comment type="caution">
    <text evidence="2">The sequence shown here is derived from an EMBL/GenBank/DDBJ whole genome shotgun (WGS) entry which is preliminary data.</text>
</comment>
<evidence type="ECO:0000313" key="3">
    <source>
        <dbReference type="Proteomes" id="UP000467840"/>
    </source>
</evidence>
<evidence type="ECO:0000256" key="1">
    <source>
        <dbReference type="SAM" id="MobiDB-lite"/>
    </source>
</evidence>
<proteinExistence type="predicted"/>
<feature type="region of interest" description="Disordered" evidence="1">
    <location>
        <begin position="1"/>
        <end position="45"/>
    </location>
</feature>
<dbReference type="EMBL" id="JAAGAX010000586">
    <property type="protein sequence ID" value="KAF2281631.1"/>
    <property type="molecule type" value="Genomic_DNA"/>
</dbReference>
<accession>A0A6A6JYB9</accession>
<protein>
    <submittedName>
        <fullName evidence="2">Uncharacterized protein</fullName>
    </submittedName>
</protein>
<gene>
    <name evidence="2" type="ORF">GH714_043935</name>
</gene>
<evidence type="ECO:0000313" key="2">
    <source>
        <dbReference type="EMBL" id="KAF2281631.1"/>
    </source>
</evidence>
<keyword evidence="3" id="KW-1185">Reference proteome</keyword>
<organism evidence="2 3">
    <name type="scientific">Hevea brasiliensis</name>
    <name type="common">Para rubber tree</name>
    <name type="synonym">Siphonia brasiliensis</name>
    <dbReference type="NCBI Taxonomy" id="3981"/>
    <lineage>
        <taxon>Eukaryota</taxon>
        <taxon>Viridiplantae</taxon>
        <taxon>Streptophyta</taxon>
        <taxon>Embryophyta</taxon>
        <taxon>Tracheophyta</taxon>
        <taxon>Spermatophyta</taxon>
        <taxon>Magnoliopsida</taxon>
        <taxon>eudicotyledons</taxon>
        <taxon>Gunneridae</taxon>
        <taxon>Pentapetalae</taxon>
        <taxon>rosids</taxon>
        <taxon>fabids</taxon>
        <taxon>Malpighiales</taxon>
        <taxon>Euphorbiaceae</taxon>
        <taxon>Crotonoideae</taxon>
        <taxon>Micrandreae</taxon>
        <taxon>Hevea</taxon>
    </lineage>
</organism>